<evidence type="ECO:0000313" key="1">
    <source>
        <dbReference type="EMBL" id="NML58404.1"/>
    </source>
</evidence>
<protein>
    <submittedName>
        <fullName evidence="1">Uncharacterized protein</fullName>
    </submittedName>
</protein>
<dbReference type="Proteomes" id="UP000552615">
    <property type="component" value="Unassembled WGS sequence"/>
</dbReference>
<reference evidence="1 2" key="1">
    <citation type="submission" date="2020-04" db="EMBL/GenBank/DDBJ databases">
        <title>Chryseobacterium sp. RJ-7-14 sp. nov., isolated from Jeju soil.</title>
        <authorList>
            <person name="Dahal R.H."/>
            <person name="Chaudhary D.K."/>
        </authorList>
    </citation>
    <scope>NUCLEOTIDE SEQUENCE [LARGE SCALE GENOMIC DNA]</scope>
    <source>
        <strain evidence="1 2">RJ-7-14</strain>
    </source>
</reference>
<dbReference type="EMBL" id="JABBGF010000002">
    <property type="protein sequence ID" value="NML58404.1"/>
    <property type="molecule type" value="Genomic_DNA"/>
</dbReference>
<comment type="caution">
    <text evidence="1">The sequence shown here is derived from an EMBL/GenBank/DDBJ whole genome shotgun (WGS) entry which is preliminary data.</text>
</comment>
<accession>A0A7Y0FJC4</accession>
<dbReference type="RefSeq" id="WP_169231740.1">
    <property type="nucleotide sequence ID" value="NZ_JABBGF010000002.1"/>
</dbReference>
<dbReference type="AlphaFoldDB" id="A0A7Y0FJC4"/>
<organism evidence="1 2">
    <name type="scientific">Chryseobacterium cheonjiense</name>
    <dbReference type="NCBI Taxonomy" id="2728845"/>
    <lineage>
        <taxon>Bacteria</taxon>
        <taxon>Pseudomonadati</taxon>
        <taxon>Bacteroidota</taxon>
        <taxon>Flavobacteriia</taxon>
        <taxon>Flavobacteriales</taxon>
        <taxon>Weeksellaceae</taxon>
        <taxon>Chryseobacterium group</taxon>
        <taxon>Chryseobacterium</taxon>
    </lineage>
</organism>
<sequence length="105" mass="12135">MENGNLLQPYVYIKRGYSTRNDKLCCDILIILKPFQTLEYPIDLNANKNGIYKYSQLNKYEEIIKSDHNRNNVLNSGCGDYVKELESLGYKILEESIVAKISIKP</sequence>
<proteinExistence type="predicted"/>
<gene>
    <name evidence="1" type="ORF">HHL20_13735</name>
</gene>
<keyword evidence="2" id="KW-1185">Reference proteome</keyword>
<evidence type="ECO:0000313" key="2">
    <source>
        <dbReference type="Proteomes" id="UP000552615"/>
    </source>
</evidence>
<name>A0A7Y0FJC4_9FLAO</name>